<gene>
    <name evidence="3" type="ordered locus">Cag_0119</name>
</gene>
<accession>Q3AUC8</accession>
<reference evidence="3" key="1">
    <citation type="submission" date="2005-08" db="EMBL/GenBank/DDBJ databases">
        <title>Complete sequence of Chlorobium chlorochromatii CaD3.</title>
        <authorList>
            <person name="Copeland A."/>
            <person name="Lucas S."/>
            <person name="Lapidus A."/>
            <person name="Barry K."/>
            <person name="Detter J.C."/>
            <person name="Glavina T."/>
            <person name="Hammon N."/>
            <person name="Israni S."/>
            <person name="Pitluck S."/>
            <person name="Bryant D."/>
            <person name="Schmutz J."/>
            <person name="Larimer F."/>
            <person name="Land M."/>
            <person name="Kyrpides N."/>
            <person name="Ivanova N."/>
            <person name="Richardson P."/>
        </authorList>
    </citation>
    <scope>NUCLEOTIDE SEQUENCE [LARGE SCALE GENOMIC DNA]</scope>
    <source>
        <strain evidence="3">CaD3</strain>
    </source>
</reference>
<dbReference type="STRING" id="340177.Cag_0119"/>
<proteinExistence type="predicted"/>
<evidence type="ECO:0000259" key="2">
    <source>
        <dbReference type="Pfam" id="PF12724"/>
    </source>
</evidence>
<dbReference type="KEGG" id="cch:Cag_0119"/>
<dbReference type="Pfam" id="PF12724">
    <property type="entry name" value="Flavodoxin_5"/>
    <property type="match status" value="1"/>
</dbReference>
<dbReference type="AlphaFoldDB" id="Q3AUC8"/>
<feature type="domain" description="Flavodoxin" evidence="2">
    <location>
        <begin position="5"/>
        <end position="135"/>
    </location>
</feature>
<dbReference type="GO" id="GO:0016491">
    <property type="term" value="F:oxidoreductase activity"/>
    <property type="evidence" value="ECO:0007669"/>
    <property type="project" value="InterPro"/>
</dbReference>
<dbReference type="OrthoDB" id="597292at2"/>
<dbReference type="Pfam" id="PF08369">
    <property type="entry name" value="PCP_red"/>
    <property type="match status" value="1"/>
</dbReference>
<feature type="domain" description="Light-independent protochlorophyllide reductase subunit B-like C-terminal" evidence="1">
    <location>
        <begin position="157"/>
        <end position="201"/>
    </location>
</feature>
<dbReference type="Gene3D" id="3.40.50.360">
    <property type="match status" value="1"/>
</dbReference>
<dbReference type="eggNOG" id="COG0716">
    <property type="taxonomic scope" value="Bacteria"/>
</dbReference>
<dbReference type="InterPro" id="IPR026816">
    <property type="entry name" value="Flavodoxin_dom"/>
</dbReference>
<evidence type="ECO:0008006" key="4">
    <source>
        <dbReference type="Google" id="ProtNLM"/>
    </source>
</evidence>
<dbReference type="GO" id="GO:0015995">
    <property type="term" value="P:chlorophyll biosynthetic process"/>
    <property type="evidence" value="ECO:0007669"/>
    <property type="project" value="InterPro"/>
</dbReference>
<dbReference type="InterPro" id="IPR042298">
    <property type="entry name" value="P-CP_red_C"/>
</dbReference>
<dbReference type="Gene3D" id="1.10.8.550">
    <property type="entry name" value="Proto-chlorophyllide reductase 57 kD subunit B"/>
    <property type="match status" value="1"/>
</dbReference>
<sequence length="206" mass="22784">MKAIILYDSKSSGGSTDALINNIGSRLADEGFYVEKAKCRANADYSFVSEFDVVLLGAPVYNFVVASQLLGALIQSNLKTCLRRKKVALFVMCGSPAPVAELLYMPQLKVQLFGNKIIAEQIFAPGALEAGALERFVDDIVEEANRKPKSKALNAKWSLEAEELFQSVPPFLQTKFKTLAEEYAEEMGYEEITLEVLDEARQNMEA</sequence>
<organism evidence="3">
    <name type="scientific">Chlorobium chlorochromatii (strain CaD3)</name>
    <dbReference type="NCBI Taxonomy" id="340177"/>
    <lineage>
        <taxon>Bacteria</taxon>
        <taxon>Pseudomonadati</taxon>
        <taxon>Chlorobiota</taxon>
        <taxon>Chlorobiia</taxon>
        <taxon>Chlorobiales</taxon>
        <taxon>Chlorobiaceae</taxon>
        <taxon>Chlorobium/Pelodictyon group</taxon>
        <taxon>Chlorobium</taxon>
    </lineage>
</organism>
<dbReference type="InterPro" id="IPR013580">
    <property type="entry name" value="LI-POR_suB-like_C"/>
</dbReference>
<evidence type="ECO:0000313" key="3">
    <source>
        <dbReference type="EMBL" id="ABB27397.1"/>
    </source>
</evidence>
<name>Q3AUC8_CHLCH</name>
<dbReference type="EMBL" id="CP000108">
    <property type="protein sequence ID" value="ABB27397.1"/>
    <property type="molecule type" value="Genomic_DNA"/>
</dbReference>
<protein>
    <recommendedName>
        <fullName evidence="4">Protochlorophyllide oxidoreductase</fullName>
    </recommendedName>
</protein>
<dbReference type="InterPro" id="IPR029039">
    <property type="entry name" value="Flavoprotein-like_sf"/>
</dbReference>
<dbReference type="GO" id="GO:0015979">
    <property type="term" value="P:photosynthesis"/>
    <property type="evidence" value="ECO:0007669"/>
    <property type="project" value="InterPro"/>
</dbReference>
<dbReference type="HOGENOM" id="CLU_114522_0_0_10"/>
<evidence type="ECO:0000259" key="1">
    <source>
        <dbReference type="Pfam" id="PF08369"/>
    </source>
</evidence>
<dbReference type="SUPFAM" id="SSF52218">
    <property type="entry name" value="Flavoproteins"/>
    <property type="match status" value="1"/>
</dbReference>